<protein>
    <submittedName>
        <fullName evidence="1">Uncharacterized protein</fullName>
    </submittedName>
</protein>
<dbReference type="AlphaFoldDB" id="A0A2C6L8L1"/>
<dbReference type="Proteomes" id="UP000221165">
    <property type="component" value="Unassembled WGS sequence"/>
</dbReference>
<organism evidence="1 2">
    <name type="scientific">Cystoisospora suis</name>
    <dbReference type="NCBI Taxonomy" id="483139"/>
    <lineage>
        <taxon>Eukaryota</taxon>
        <taxon>Sar</taxon>
        <taxon>Alveolata</taxon>
        <taxon>Apicomplexa</taxon>
        <taxon>Conoidasida</taxon>
        <taxon>Coccidia</taxon>
        <taxon>Eucoccidiorida</taxon>
        <taxon>Eimeriorina</taxon>
        <taxon>Sarcocystidae</taxon>
        <taxon>Cystoisospora</taxon>
    </lineage>
</organism>
<comment type="caution">
    <text evidence="1">The sequence shown here is derived from an EMBL/GenBank/DDBJ whole genome shotgun (WGS) entry which is preliminary data.</text>
</comment>
<evidence type="ECO:0000313" key="1">
    <source>
        <dbReference type="EMBL" id="PHJ23838.1"/>
    </source>
</evidence>
<name>A0A2C6L8L1_9APIC</name>
<proteinExistence type="predicted"/>
<dbReference type="EMBL" id="MIGC01000980">
    <property type="protein sequence ID" value="PHJ23838.1"/>
    <property type="molecule type" value="Genomic_DNA"/>
</dbReference>
<keyword evidence="2" id="KW-1185">Reference proteome</keyword>
<evidence type="ECO:0000313" key="2">
    <source>
        <dbReference type="Proteomes" id="UP000221165"/>
    </source>
</evidence>
<dbReference type="RefSeq" id="XP_067925512.1">
    <property type="nucleotide sequence ID" value="XM_068062520.1"/>
</dbReference>
<dbReference type="VEuPathDB" id="ToxoDB:CSUI_002318"/>
<gene>
    <name evidence="1" type="ORF">CSUI_002318</name>
</gene>
<reference evidence="1 2" key="1">
    <citation type="journal article" date="2017" name="Int. J. Parasitol.">
        <title>The genome of the protozoan parasite Cystoisospora suis and a reverse vaccinology approach to identify vaccine candidates.</title>
        <authorList>
            <person name="Palmieri N."/>
            <person name="Shrestha A."/>
            <person name="Ruttkowski B."/>
            <person name="Beck T."/>
            <person name="Vogl C."/>
            <person name="Tomley F."/>
            <person name="Blake D.P."/>
            <person name="Joachim A."/>
        </authorList>
    </citation>
    <scope>NUCLEOTIDE SEQUENCE [LARGE SCALE GENOMIC DNA]</scope>
    <source>
        <strain evidence="1 2">Wien I</strain>
    </source>
</reference>
<accession>A0A2C6L8L1</accession>
<sequence length="57" mass="6296">MSSTHAISEDEPQRRNHGSCVIPAACHCKSAVRKTEEETNGLRWKSVNLINSGIRSC</sequence>
<dbReference type="GeneID" id="94425731"/>